<gene>
    <name evidence="2" type="ORF">MUBE_00825</name>
</gene>
<protein>
    <recommendedName>
        <fullName evidence="1">Thioredoxin-like fold domain-containing protein</fullName>
    </recommendedName>
</protein>
<evidence type="ECO:0000313" key="3">
    <source>
        <dbReference type="Proteomes" id="UP000258522"/>
    </source>
</evidence>
<dbReference type="Proteomes" id="UP000258522">
    <property type="component" value="Unassembled WGS sequence"/>
</dbReference>
<dbReference type="Pfam" id="PF13462">
    <property type="entry name" value="Thioredoxin_4"/>
    <property type="match status" value="1"/>
</dbReference>
<name>A0A3E1HL41_9MYCO</name>
<comment type="caution">
    <text evidence="2">The sequence shown here is derived from an EMBL/GenBank/DDBJ whole genome shotgun (WGS) entry which is preliminary data.</text>
</comment>
<organism evidence="2 3">
    <name type="scientific">Mycobacterium uberis</name>
    <dbReference type="NCBI Taxonomy" id="2162698"/>
    <lineage>
        <taxon>Bacteria</taxon>
        <taxon>Bacillati</taxon>
        <taxon>Actinomycetota</taxon>
        <taxon>Actinomycetes</taxon>
        <taxon>Mycobacteriales</taxon>
        <taxon>Mycobacteriaceae</taxon>
        <taxon>Mycobacterium</taxon>
    </lineage>
</organism>
<dbReference type="OrthoDB" id="117402at2"/>
<dbReference type="InterPro" id="IPR036249">
    <property type="entry name" value="Thioredoxin-like_sf"/>
</dbReference>
<evidence type="ECO:0000313" key="2">
    <source>
        <dbReference type="EMBL" id="RFD27203.1"/>
    </source>
</evidence>
<dbReference type="EMBL" id="QAYL01000001">
    <property type="protein sequence ID" value="RFD27203.1"/>
    <property type="molecule type" value="Genomic_DNA"/>
</dbReference>
<evidence type="ECO:0000259" key="1">
    <source>
        <dbReference type="Pfam" id="PF13462"/>
    </source>
</evidence>
<feature type="domain" description="Thioredoxin-like fold" evidence="1">
    <location>
        <begin position="4"/>
        <end position="37"/>
    </location>
</feature>
<proteinExistence type="predicted"/>
<accession>A0A3E1HL41</accession>
<reference evidence="2 3" key="1">
    <citation type="submission" date="2018-07" db="EMBL/GenBank/DDBJ databases">
        <title>Whole genome sequence of Mycobacterium uberis.</title>
        <authorList>
            <person name="Benjak A."/>
        </authorList>
    </citation>
    <scope>NUCLEOTIDE SEQUENCE [LARGE SCALE GENOMIC DNA]</scope>
    <source>
        <strain evidence="2 3">Jura</strain>
    </source>
</reference>
<dbReference type="Gene3D" id="3.40.30.10">
    <property type="entry name" value="Glutaredoxin"/>
    <property type="match status" value="1"/>
</dbReference>
<sequence>MTIEVGQRQRAKNLMVYEDFQCPYCARFERVHGPELTNTGCCRKHIKAL</sequence>
<dbReference type="SUPFAM" id="SSF52833">
    <property type="entry name" value="Thioredoxin-like"/>
    <property type="match status" value="1"/>
</dbReference>
<keyword evidence="3" id="KW-1185">Reference proteome</keyword>
<dbReference type="AlphaFoldDB" id="A0A3E1HL41"/>
<dbReference type="InterPro" id="IPR012336">
    <property type="entry name" value="Thioredoxin-like_fold"/>
</dbReference>